<evidence type="ECO:0000313" key="7">
    <source>
        <dbReference type="Proteomes" id="UP000249396"/>
    </source>
</evidence>
<proteinExistence type="predicted"/>
<dbReference type="GO" id="GO:0006654">
    <property type="term" value="P:phosphatidic acid biosynthetic process"/>
    <property type="evidence" value="ECO:0007669"/>
    <property type="project" value="TreeGrafter"/>
</dbReference>
<dbReference type="SMART" id="SM00563">
    <property type="entry name" value="PlsC"/>
    <property type="match status" value="1"/>
</dbReference>
<evidence type="ECO:0000256" key="3">
    <source>
        <dbReference type="ARBA" id="ARBA00023315"/>
    </source>
</evidence>
<name>A0A2W4RKW5_9GAMM</name>
<evidence type="ECO:0000256" key="1">
    <source>
        <dbReference type="ARBA" id="ARBA00005189"/>
    </source>
</evidence>
<evidence type="ECO:0000256" key="2">
    <source>
        <dbReference type="ARBA" id="ARBA00022679"/>
    </source>
</evidence>
<dbReference type="InterPro" id="IPR002123">
    <property type="entry name" value="Plipid/glycerol_acylTrfase"/>
</dbReference>
<keyword evidence="2 6" id="KW-0808">Transferase</keyword>
<protein>
    <submittedName>
        <fullName evidence="6">1-acyl-sn-glycerol-3-phosphate acyltransferase</fullName>
    </submittedName>
</protein>
<evidence type="ECO:0000259" key="5">
    <source>
        <dbReference type="SMART" id="SM00563"/>
    </source>
</evidence>
<evidence type="ECO:0000256" key="4">
    <source>
        <dbReference type="SAM" id="Phobius"/>
    </source>
</evidence>
<feature type="transmembrane region" description="Helical" evidence="4">
    <location>
        <begin position="12"/>
        <end position="36"/>
    </location>
</feature>
<dbReference type="PANTHER" id="PTHR10434">
    <property type="entry name" value="1-ACYL-SN-GLYCEROL-3-PHOSPHATE ACYLTRANSFERASE"/>
    <property type="match status" value="1"/>
</dbReference>
<dbReference type="GO" id="GO:0003841">
    <property type="term" value="F:1-acylglycerol-3-phosphate O-acyltransferase activity"/>
    <property type="evidence" value="ECO:0007669"/>
    <property type="project" value="TreeGrafter"/>
</dbReference>
<feature type="domain" description="Phospholipid/glycerol acyltransferase" evidence="5">
    <location>
        <begin position="86"/>
        <end position="194"/>
    </location>
</feature>
<dbReference type="Proteomes" id="UP000249396">
    <property type="component" value="Unassembled WGS sequence"/>
</dbReference>
<comment type="pathway">
    <text evidence="1">Lipid metabolism.</text>
</comment>
<dbReference type="SUPFAM" id="SSF69593">
    <property type="entry name" value="Glycerol-3-phosphate (1)-acyltransferase"/>
    <property type="match status" value="1"/>
</dbReference>
<keyword evidence="4" id="KW-0812">Transmembrane</keyword>
<dbReference type="PANTHER" id="PTHR10434:SF66">
    <property type="entry name" value="PHOSPHOLIPID_GLYCEROL ACYLTRANSFERASE DOMAIN-CONTAINING PROTEIN"/>
    <property type="match status" value="1"/>
</dbReference>
<dbReference type="CDD" id="cd07989">
    <property type="entry name" value="LPLAT_AGPAT-like"/>
    <property type="match status" value="1"/>
</dbReference>
<dbReference type="EMBL" id="QJPH01000152">
    <property type="protein sequence ID" value="PZN84505.1"/>
    <property type="molecule type" value="Genomic_DNA"/>
</dbReference>
<evidence type="ECO:0000313" key="6">
    <source>
        <dbReference type="EMBL" id="PZN84505.1"/>
    </source>
</evidence>
<gene>
    <name evidence="6" type="ORF">DM484_02690</name>
</gene>
<accession>A0A2W4RKW5</accession>
<keyword evidence="4" id="KW-0472">Membrane</keyword>
<sequence>MLDRINYLWRLVGTGISFFLFGAVGVFFWGVLFPLIEKFLGKGIQKKLRSRALMHWICRIYMDFMRSIGILAYEVRGGGQINAPGRLVIANHPSLLDVVFLIAQIRNATCIVKPALADNPFMRIPIHAVGYVYAEEPEALVEVCAKELREGCSLIIFPEGTRTTPGKPIKFRRGAAAIALQARAKILPVFISCSPTTLTKREKWYQIPQRKFVLSLHVGDDIDVGAIEGNASRSLATRSITQQLERYFIEQQAHHGKH</sequence>
<reference evidence="6 7" key="1">
    <citation type="journal article" date="2018" name="Aquat. Microb. Ecol.">
        <title>Gammaproteobacterial methanotrophs dominate.</title>
        <authorList>
            <person name="Rissanen A.J."/>
            <person name="Saarenheimo J."/>
            <person name="Tiirola M."/>
            <person name="Peura S."/>
            <person name="Aalto S.L."/>
            <person name="Karvinen A."/>
            <person name="Nykanen H."/>
        </authorList>
    </citation>
    <scope>NUCLEOTIDE SEQUENCE [LARGE SCALE GENOMIC DNA]</scope>
    <source>
        <strain evidence="6">AMbin10</strain>
    </source>
</reference>
<keyword evidence="4" id="KW-1133">Transmembrane helix</keyword>
<dbReference type="Pfam" id="PF01553">
    <property type="entry name" value="Acyltransferase"/>
    <property type="match status" value="1"/>
</dbReference>
<organism evidence="6 7">
    <name type="scientific">Candidatus Methylumidiphilus alinenensis</name>
    <dbReference type="NCBI Taxonomy" id="2202197"/>
    <lineage>
        <taxon>Bacteria</taxon>
        <taxon>Pseudomonadati</taxon>
        <taxon>Pseudomonadota</taxon>
        <taxon>Gammaproteobacteria</taxon>
        <taxon>Methylococcales</taxon>
        <taxon>Candidatus Methylumidiphilus</taxon>
    </lineage>
</organism>
<dbReference type="AlphaFoldDB" id="A0A2W4RKW5"/>
<comment type="caution">
    <text evidence="6">The sequence shown here is derived from an EMBL/GenBank/DDBJ whole genome shotgun (WGS) entry which is preliminary data.</text>
</comment>
<keyword evidence="3 6" id="KW-0012">Acyltransferase</keyword>